<evidence type="ECO:0000256" key="1">
    <source>
        <dbReference type="ARBA" id="ARBA00004127"/>
    </source>
</evidence>
<sequence length="732" mass="82688">MKTMAEPLNVRRVLWKNLIINRLHTLLNAIAISIVFYYRATTLARIIHTGESPVVPYVLVIVAEIVLTFLWILHQAYRWLPVKRTVYPERLPEDEKLPPVDVFICTADPSKEPSLGVMNTVISAMSLDYPPDKLAVYLQDDGGSHVTLQAMREAWKFARVWVPFCRKYKLSFRCPEPYFAGKGGGDEKISSSEFVADRKIVEKKYEEFQEAIEKNSVNAQGSVSRDHAPTIEVMTDDNTDSDLREMPLLVYVSREKRPGHPHHFKGGALNTLLRVSALISNAPYFLVLDCDMYCGDPSSARQAMCFYLDPSVSSKIAWVQYPQKFRDTSEHDIYDGRLSPIWREGQGLDGIRGPSIYGCNFFMTREAIYGIGRTLKDIDINHLKKSVGASNELIKSINQSYKPQLSEDRKPSVALAKELQLVALCTYDIDTKWGKDVGYKYFTVVEDSITSIELHCKGWISVLLDPARPCFLGSCTSSLNDMLVQQTRWSFGLMQIGLSKYTPLIYGPLRMSILQSMCYGALVLDCLYAVAFYGLAIIPPICLIHGIPLYPKVSDPTFIAFAFIFISSQVKHVQEVLDYGDPLRTALYEMRVWMMKSGACYFFAILNATLDKLGLLQANFSLTNKAFDDEQDRRLRLGIYDFQASALMLTPLCSLYILNLVSFAIGITKILHRGNEFLAQAVLSFFGIIVNYHLLEGMFLRRDNGRVSPFVTLISILVSVTVLGSGFLLLLY</sequence>
<evidence type="ECO:0000256" key="10">
    <source>
        <dbReference type="PIRSR" id="PIRSR605150-3"/>
    </source>
</evidence>
<feature type="binding site" evidence="9">
    <location>
        <position position="111"/>
    </location>
    <ligand>
        <name>UDP-alpha-D-glucose</name>
        <dbReference type="ChEBI" id="CHEBI:58885"/>
    </ligand>
</feature>
<keyword evidence="5 11" id="KW-1133">Transmembrane helix</keyword>
<keyword evidence="3" id="KW-0808">Transferase</keyword>
<organism evidence="12 13">
    <name type="scientific">Castilleja foliolosa</name>
    <dbReference type="NCBI Taxonomy" id="1961234"/>
    <lineage>
        <taxon>Eukaryota</taxon>
        <taxon>Viridiplantae</taxon>
        <taxon>Streptophyta</taxon>
        <taxon>Embryophyta</taxon>
        <taxon>Tracheophyta</taxon>
        <taxon>Spermatophyta</taxon>
        <taxon>Magnoliopsida</taxon>
        <taxon>eudicotyledons</taxon>
        <taxon>Gunneridae</taxon>
        <taxon>Pentapetalae</taxon>
        <taxon>asterids</taxon>
        <taxon>lamiids</taxon>
        <taxon>Lamiales</taxon>
        <taxon>Orobanchaceae</taxon>
        <taxon>Pedicularideae</taxon>
        <taxon>Castillejinae</taxon>
        <taxon>Castilleja</taxon>
    </lineage>
</organism>
<evidence type="ECO:0000256" key="3">
    <source>
        <dbReference type="ARBA" id="ARBA00022679"/>
    </source>
</evidence>
<comment type="caution">
    <text evidence="12">The sequence shown here is derived from an EMBL/GenBank/DDBJ whole genome shotgun (WGS) entry which is preliminary data.</text>
</comment>
<feature type="active site" evidence="8">
    <location>
        <position position="447"/>
    </location>
</feature>
<name>A0ABD3C9Y8_9LAMI</name>
<dbReference type="GO" id="GO:0071555">
    <property type="term" value="P:cell wall organization"/>
    <property type="evidence" value="ECO:0007669"/>
    <property type="project" value="UniProtKB-KW"/>
</dbReference>
<feature type="active site" evidence="8">
    <location>
        <position position="141"/>
    </location>
</feature>
<feature type="binding site" evidence="10">
    <location>
        <position position="289"/>
    </location>
    <ligand>
        <name>Mn(2+)</name>
        <dbReference type="ChEBI" id="CHEBI:29035"/>
    </ligand>
</feature>
<protein>
    <recommendedName>
        <fullName evidence="14">Cellulose synthase (UDP-forming)</fullName>
    </recommendedName>
</protein>
<dbReference type="PANTHER" id="PTHR13301">
    <property type="entry name" value="X-BOX TRANSCRIPTION FACTOR-RELATED"/>
    <property type="match status" value="1"/>
</dbReference>
<dbReference type="GO" id="GO:0012505">
    <property type="term" value="C:endomembrane system"/>
    <property type="evidence" value="ECO:0007669"/>
    <property type="project" value="UniProtKB-SubCell"/>
</dbReference>
<dbReference type="SUPFAM" id="SSF53448">
    <property type="entry name" value="Nucleotide-diphospho-sugar transferases"/>
    <property type="match status" value="1"/>
</dbReference>
<keyword evidence="2" id="KW-0328">Glycosyltransferase</keyword>
<gene>
    <name evidence="12" type="ORF">CASFOL_029941</name>
</gene>
<proteinExistence type="predicted"/>
<feature type="transmembrane region" description="Helical" evidence="11">
    <location>
        <begin position="54"/>
        <end position="73"/>
    </location>
</feature>
<evidence type="ECO:0000256" key="2">
    <source>
        <dbReference type="ARBA" id="ARBA00022676"/>
    </source>
</evidence>
<evidence type="ECO:0000256" key="5">
    <source>
        <dbReference type="ARBA" id="ARBA00022989"/>
    </source>
</evidence>
<accession>A0ABD3C9Y8</accession>
<evidence type="ECO:0000256" key="7">
    <source>
        <dbReference type="ARBA" id="ARBA00023316"/>
    </source>
</evidence>
<reference evidence="13" key="1">
    <citation type="journal article" date="2024" name="IScience">
        <title>Strigolactones Initiate the Formation of Haustorium-like Structures in Castilleja.</title>
        <authorList>
            <person name="Buerger M."/>
            <person name="Peterson D."/>
            <person name="Chory J."/>
        </authorList>
    </citation>
    <scope>NUCLEOTIDE SEQUENCE [LARGE SCALE GENOMIC DNA]</scope>
</reference>
<dbReference type="GO" id="GO:0016757">
    <property type="term" value="F:glycosyltransferase activity"/>
    <property type="evidence" value="ECO:0007669"/>
    <property type="project" value="UniProtKB-KW"/>
</dbReference>
<dbReference type="InterPro" id="IPR029044">
    <property type="entry name" value="Nucleotide-diphossugar_trans"/>
</dbReference>
<evidence type="ECO:0000313" key="12">
    <source>
        <dbReference type="EMBL" id="KAL3626392.1"/>
    </source>
</evidence>
<dbReference type="Pfam" id="PF03552">
    <property type="entry name" value="Cellulose_synt"/>
    <property type="match status" value="2"/>
</dbReference>
<dbReference type="FunFam" id="3.90.550.10:FF:000194">
    <property type="entry name" value="Cellulose synthase-like protein G2 isoform A"/>
    <property type="match status" value="1"/>
</dbReference>
<dbReference type="InterPro" id="IPR005150">
    <property type="entry name" value="Cellulose_synth"/>
</dbReference>
<keyword evidence="7" id="KW-0961">Cell wall biogenesis/degradation</keyword>
<feature type="transmembrane region" description="Helical" evidence="11">
    <location>
        <begin position="20"/>
        <end position="38"/>
    </location>
</feature>
<evidence type="ECO:0000256" key="8">
    <source>
        <dbReference type="PIRSR" id="PIRSR605150-1"/>
    </source>
</evidence>
<keyword evidence="13" id="KW-1185">Reference proteome</keyword>
<feature type="binding site" evidence="10">
    <location>
        <position position="265"/>
    </location>
    <ligand>
        <name>Mn(2+)</name>
        <dbReference type="ChEBI" id="CHEBI:29035"/>
    </ligand>
</feature>
<evidence type="ECO:0000256" key="4">
    <source>
        <dbReference type="ARBA" id="ARBA00022692"/>
    </source>
</evidence>
<evidence type="ECO:0000313" key="13">
    <source>
        <dbReference type="Proteomes" id="UP001632038"/>
    </source>
</evidence>
<feature type="transmembrane region" description="Helical" evidence="11">
    <location>
        <begin position="707"/>
        <end position="731"/>
    </location>
</feature>
<evidence type="ECO:0008006" key="14">
    <source>
        <dbReference type="Google" id="ProtNLM"/>
    </source>
</evidence>
<comment type="subcellular location">
    <subcellularLocation>
        <location evidence="1">Endomembrane system</location>
        <topology evidence="1">Multi-pass membrane protein</topology>
    </subcellularLocation>
</comment>
<evidence type="ECO:0000256" key="6">
    <source>
        <dbReference type="ARBA" id="ARBA00023136"/>
    </source>
</evidence>
<evidence type="ECO:0000256" key="9">
    <source>
        <dbReference type="PIRSR" id="PIRSR605150-2"/>
    </source>
</evidence>
<evidence type="ECO:0000256" key="11">
    <source>
        <dbReference type="SAM" id="Phobius"/>
    </source>
</evidence>
<dbReference type="Gene3D" id="3.90.550.10">
    <property type="entry name" value="Spore Coat Polysaccharide Biosynthesis Protein SpsA, Chain A"/>
    <property type="match status" value="2"/>
</dbReference>
<keyword evidence="4 11" id="KW-0812">Transmembrane</keyword>
<keyword evidence="6 11" id="KW-0472">Membrane</keyword>
<feature type="transmembrane region" description="Helical" evidence="11">
    <location>
        <begin position="518"/>
        <end position="538"/>
    </location>
</feature>
<feature type="transmembrane region" description="Helical" evidence="11">
    <location>
        <begin position="677"/>
        <end position="695"/>
    </location>
</feature>
<feature type="binding site" evidence="9">
    <location>
        <position position="112"/>
    </location>
    <ligand>
        <name>UDP-alpha-D-glucose</name>
        <dbReference type="ChEBI" id="CHEBI:58885"/>
    </ligand>
</feature>
<dbReference type="Proteomes" id="UP001632038">
    <property type="component" value="Unassembled WGS sequence"/>
</dbReference>
<dbReference type="EMBL" id="JAVIJP010000047">
    <property type="protein sequence ID" value="KAL3626392.1"/>
    <property type="molecule type" value="Genomic_DNA"/>
</dbReference>
<feature type="binding site" evidence="9">
    <location>
        <position position="141"/>
    </location>
    <ligand>
        <name>UDP-alpha-D-glucose</name>
        <dbReference type="ChEBI" id="CHEBI:58885"/>
    </ligand>
</feature>
<dbReference type="AlphaFoldDB" id="A0ABD3C9Y8"/>
<feature type="transmembrane region" description="Helical" evidence="11">
    <location>
        <begin position="642"/>
        <end position="665"/>
    </location>
</feature>